<name>A0A6N2AME3_SOLCI</name>
<dbReference type="AlphaFoldDB" id="A0A6N2AME3"/>
<proteinExistence type="predicted"/>
<gene>
    <name evidence="1" type="ORF">EJD97_006282</name>
</gene>
<dbReference type="EMBL" id="RXGB01019032">
    <property type="protein sequence ID" value="TMW82311.1"/>
    <property type="molecule type" value="Genomic_DNA"/>
</dbReference>
<feature type="non-terminal residue" evidence="1">
    <location>
        <position position="129"/>
    </location>
</feature>
<comment type="caution">
    <text evidence="1">The sequence shown here is derived from an EMBL/GenBank/DDBJ whole genome shotgun (WGS) entry which is preliminary data.</text>
</comment>
<organism evidence="1">
    <name type="scientific">Solanum chilense</name>
    <name type="common">Tomato</name>
    <name type="synonym">Lycopersicon chilense</name>
    <dbReference type="NCBI Taxonomy" id="4083"/>
    <lineage>
        <taxon>Eukaryota</taxon>
        <taxon>Viridiplantae</taxon>
        <taxon>Streptophyta</taxon>
        <taxon>Embryophyta</taxon>
        <taxon>Tracheophyta</taxon>
        <taxon>Spermatophyta</taxon>
        <taxon>Magnoliopsida</taxon>
        <taxon>eudicotyledons</taxon>
        <taxon>Gunneridae</taxon>
        <taxon>Pentapetalae</taxon>
        <taxon>asterids</taxon>
        <taxon>lamiids</taxon>
        <taxon>Solanales</taxon>
        <taxon>Solanaceae</taxon>
        <taxon>Solanoideae</taxon>
        <taxon>Solaneae</taxon>
        <taxon>Solanum</taxon>
        <taxon>Solanum subgen. Lycopersicon</taxon>
    </lineage>
</organism>
<reference evidence="1" key="1">
    <citation type="submission" date="2019-05" db="EMBL/GenBank/DDBJ databases">
        <title>The de novo reference genome and transcriptome assemblies of the wild tomato species Solanum chilense.</title>
        <authorList>
            <person name="Stam R."/>
            <person name="Nosenko T."/>
            <person name="Hoerger A.C."/>
            <person name="Stephan W."/>
            <person name="Seidel M.A."/>
            <person name="Kuhn J.M.M."/>
            <person name="Haberer G."/>
            <person name="Tellier A."/>
        </authorList>
    </citation>
    <scope>NUCLEOTIDE SEQUENCE</scope>
    <source>
        <tissue evidence="1">Mature leaves</tissue>
    </source>
</reference>
<protein>
    <submittedName>
        <fullName evidence="1">Uncharacterized protein</fullName>
    </submittedName>
</protein>
<accession>A0A6N2AME3</accession>
<evidence type="ECO:0000313" key="1">
    <source>
        <dbReference type="EMBL" id="TMW82311.1"/>
    </source>
</evidence>
<feature type="non-terminal residue" evidence="1">
    <location>
        <position position="1"/>
    </location>
</feature>
<sequence>VSLCSEKEAVIKVTGAKDIQMEYGIHIFIGQDFRNMTSLTVWGIRPTPGGIDWINAKRIFKVMKISGNHFVTVEILLHEGLINVNDCKLVVMENDKFFTLIQPVFEFLSKLLKQSGIMNHLQRSFSLNH</sequence>